<reference evidence="2" key="2">
    <citation type="submission" date="2020-09" db="EMBL/GenBank/DDBJ databases">
        <authorList>
            <person name="Luo X."/>
        </authorList>
    </citation>
    <scope>NUCLEOTIDE SEQUENCE</scope>
    <source>
        <strain evidence="2">TRM S81-3</strain>
    </source>
</reference>
<evidence type="ECO:0000256" key="1">
    <source>
        <dbReference type="SAM" id="MobiDB-lite"/>
    </source>
</evidence>
<evidence type="ECO:0000313" key="3">
    <source>
        <dbReference type="Proteomes" id="UP000621210"/>
    </source>
</evidence>
<organism evidence="2 3">
    <name type="scientific">Streptomyces griseicoloratus</name>
    <dbReference type="NCBI Taxonomy" id="2752516"/>
    <lineage>
        <taxon>Bacteria</taxon>
        <taxon>Bacillati</taxon>
        <taxon>Actinomycetota</taxon>
        <taxon>Actinomycetes</taxon>
        <taxon>Kitasatosporales</taxon>
        <taxon>Streptomycetaceae</taxon>
        <taxon>Streptomyces</taxon>
    </lineage>
</organism>
<evidence type="ECO:0000313" key="2">
    <source>
        <dbReference type="EMBL" id="MBD0421667.1"/>
    </source>
</evidence>
<keyword evidence="3" id="KW-1185">Reference proteome</keyword>
<reference evidence="2" key="1">
    <citation type="submission" date="2020-09" db="EMBL/GenBank/DDBJ databases">
        <title>Streptomyces grisecoloratus sp. nov., isolated from cotton soil.</title>
        <authorList>
            <person name="Xing L."/>
        </authorList>
    </citation>
    <scope>NUCLEOTIDE SEQUENCE</scope>
    <source>
        <strain evidence="2">TRM S81-3</strain>
    </source>
</reference>
<feature type="compositionally biased region" description="Low complexity" evidence="1">
    <location>
        <begin position="10"/>
        <end position="20"/>
    </location>
</feature>
<accession>A0A926L346</accession>
<evidence type="ECO:0008006" key="4">
    <source>
        <dbReference type="Google" id="ProtNLM"/>
    </source>
</evidence>
<name>A0A926L346_9ACTN</name>
<comment type="caution">
    <text evidence="2">The sequence shown here is derived from an EMBL/GenBank/DDBJ whole genome shotgun (WGS) entry which is preliminary data.</text>
</comment>
<proteinExistence type="predicted"/>
<feature type="region of interest" description="Disordered" evidence="1">
    <location>
        <begin position="1"/>
        <end position="23"/>
    </location>
</feature>
<gene>
    <name evidence="2" type="ORF">H0H10_21355</name>
</gene>
<sequence length="49" mass="5678">MRSTMKARVRVQSPVRRQSPARPAARTWIRPEYQVFDTPMEVTAYAGRA</sequence>
<dbReference type="AlphaFoldDB" id="A0A926L346"/>
<dbReference type="EMBL" id="JACVQF010000200">
    <property type="protein sequence ID" value="MBD0421667.1"/>
    <property type="molecule type" value="Genomic_DNA"/>
</dbReference>
<dbReference type="RefSeq" id="WP_188182629.1">
    <property type="nucleotide sequence ID" value="NZ_JACVQF010000200.1"/>
</dbReference>
<dbReference type="Proteomes" id="UP000621210">
    <property type="component" value="Unassembled WGS sequence"/>
</dbReference>
<protein>
    <recommendedName>
        <fullName evidence="4">Coenzyme PQQ synthesis protein A</fullName>
    </recommendedName>
</protein>